<dbReference type="PROSITE" id="PS50893">
    <property type="entry name" value="ABC_TRANSPORTER_2"/>
    <property type="match status" value="1"/>
</dbReference>
<dbReference type="InterPro" id="IPR027417">
    <property type="entry name" value="P-loop_NTPase"/>
</dbReference>
<dbReference type="EMBL" id="FLOC01000003">
    <property type="protein sequence ID" value="SBS27223.1"/>
    <property type="molecule type" value="Genomic_DNA"/>
</dbReference>
<evidence type="ECO:0000256" key="1">
    <source>
        <dbReference type="ARBA" id="ARBA00022448"/>
    </source>
</evidence>
<evidence type="ECO:0000256" key="2">
    <source>
        <dbReference type="ARBA" id="ARBA00022741"/>
    </source>
</evidence>
<evidence type="ECO:0000256" key="3">
    <source>
        <dbReference type="ARBA" id="ARBA00022840"/>
    </source>
</evidence>
<gene>
    <name evidence="5" type="primary">fbpC2</name>
    <name evidence="5" type="ORF">MAQ5080_00745</name>
</gene>
<keyword evidence="3 5" id="KW-0067">ATP-binding</keyword>
<dbReference type="SUPFAM" id="SSF52540">
    <property type="entry name" value="P-loop containing nucleoside triphosphate hydrolases"/>
    <property type="match status" value="1"/>
</dbReference>
<dbReference type="Proteomes" id="UP000092627">
    <property type="component" value="Unassembled WGS sequence"/>
</dbReference>
<dbReference type="STRING" id="295068.MAQ5080_00745"/>
<name>A0A1A8T6C4_9GAMM</name>
<proteinExistence type="predicted"/>
<evidence type="ECO:0000259" key="4">
    <source>
        <dbReference type="PROSITE" id="PS50893"/>
    </source>
</evidence>
<protein>
    <submittedName>
        <fullName evidence="5">Fe(3+) ions import ATP-binding protein FbpC 2</fullName>
        <ecNumber evidence="5">3.6.3.30</ecNumber>
    </submittedName>
</protein>
<dbReference type="SMART" id="SM00382">
    <property type="entry name" value="AAA"/>
    <property type="match status" value="1"/>
</dbReference>
<dbReference type="EC" id="3.6.3.30" evidence="5"/>
<dbReference type="GO" id="GO:0016887">
    <property type="term" value="F:ATP hydrolysis activity"/>
    <property type="evidence" value="ECO:0007669"/>
    <property type="project" value="InterPro"/>
</dbReference>
<keyword evidence="2" id="KW-0547">Nucleotide-binding</keyword>
<dbReference type="RefSeq" id="WP_231870800.1">
    <property type="nucleotide sequence ID" value="NZ_FLOC01000003.1"/>
</dbReference>
<accession>A0A1A8T6C4</accession>
<dbReference type="InterPro" id="IPR050093">
    <property type="entry name" value="ABC_SmlMolc_Importer"/>
</dbReference>
<keyword evidence="6" id="KW-1185">Reference proteome</keyword>
<dbReference type="InterPro" id="IPR003593">
    <property type="entry name" value="AAA+_ATPase"/>
</dbReference>
<feature type="domain" description="ABC transporter" evidence="4">
    <location>
        <begin position="2"/>
        <end position="210"/>
    </location>
</feature>
<dbReference type="InterPro" id="IPR003439">
    <property type="entry name" value="ABC_transporter-like_ATP-bd"/>
</dbReference>
<evidence type="ECO:0000313" key="6">
    <source>
        <dbReference type="Proteomes" id="UP000092627"/>
    </source>
</evidence>
<dbReference type="PANTHER" id="PTHR42781:SF4">
    <property type="entry name" value="SPERMIDINE_PUTRESCINE IMPORT ATP-BINDING PROTEIN POTA"/>
    <property type="match status" value="1"/>
</dbReference>
<dbReference type="AlphaFoldDB" id="A0A1A8T6C4"/>
<keyword evidence="1" id="KW-0813">Transport</keyword>
<dbReference type="Pfam" id="PF00005">
    <property type="entry name" value="ABC_tran"/>
    <property type="match status" value="1"/>
</dbReference>
<evidence type="ECO:0000313" key="5">
    <source>
        <dbReference type="EMBL" id="SBS27223.1"/>
    </source>
</evidence>
<dbReference type="PANTHER" id="PTHR42781">
    <property type="entry name" value="SPERMIDINE/PUTRESCINE IMPORT ATP-BINDING PROTEIN POTA"/>
    <property type="match status" value="1"/>
</dbReference>
<organism evidence="5 6">
    <name type="scientific">Marinomonas aquimarina</name>
    <dbReference type="NCBI Taxonomy" id="295068"/>
    <lineage>
        <taxon>Bacteria</taxon>
        <taxon>Pseudomonadati</taxon>
        <taxon>Pseudomonadota</taxon>
        <taxon>Gammaproteobacteria</taxon>
        <taxon>Oceanospirillales</taxon>
        <taxon>Oceanospirillaceae</taxon>
        <taxon>Marinomonas</taxon>
    </lineage>
</organism>
<sequence>MLELVDLQIVRQQQPLIAPITASVAAGQILALMGPSGVGKSSLLAYLSGTLTPELEGRGKAVLNGNSLAHLPPEQRHLGLLQQHPLLFPHMTVAENLLFAMPKGGSNQQRYHTAQQHLQDIGLQGLEARLPEQLSGGQQARLALMRTLVAKPAALLLDEPFSKLDKTLRQDMRQLVKDAIEQAHIPAILVTHDEEDAQELASKIIQLQAI</sequence>
<keyword evidence="5" id="KW-0378">Hydrolase</keyword>
<reference evidence="5 6" key="1">
    <citation type="submission" date="2016-06" db="EMBL/GenBank/DDBJ databases">
        <authorList>
            <person name="Kjaerup R.B."/>
            <person name="Dalgaard T.S."/>
            <person name="Juul-Madsen H.R."/>
        </authorList>
    </citation>
    <scope>NUCLEOTIDE SEQUENCE [LARGE SCALE GENOMIC DNA]</scope>
    <source>
        <strain evidence="5 6">CECT 5080</strain>
    </source>
</reference>
<dbReference type="GO" id="GO:0005524">
    <property type="term" value="F:ATP binding"/>
    <property type="evidence" value="ECO:0007669"/>
    <property type="project" value="UniProtKB-KW"/>
</dbReference>
<dbReference type="Gene3D" id="3.40.50.300">
    <property type="entry name" value="P-loop containing nucleotide triphosphate hydrolases"/>
    <property type="match status" value="1"/>
</dbReference>